<name>A0A521BQA4_9SPHI</name>
<protein>
    <submittedName>
        <fullName evidence="1">Uncharacterized protein</fullName>
    </submittedName>
</protein>
<dbReference type="AlphaFoldDB" id="A0A521BQA4"/>
<sequence>MLENAIRQNLLIENSLENSNKIVYSLMNLTY</sequence>
<evidence type="ECO:0000313" key="2">
    <source>
        <dbReference type="Proteomes" id="UP000315971"/>
    </source>
</evidence>
<dbReference type="EMBL" id="FXSZ01000002">
    <property type="protein sequence ID" value="SMO49245.1"/>
    <property type="molecule type" value="Genomic_DNA"/>
</dbReference>
<evidence type="ECO:0000313" key="1">
    <source>
        <dbReference type="EMBL" id="SMO49245.1"/>
    </source>
</evidence>
<reference evidence="1 2" key="1">
    <citation type="submission" date="2017-05" db="EMBL/GenBank/DDBJ databases">
        <authorList>
            <person name="Varghese N."/>
            <person name="Submissions S."/>
        </authorList>
    </citation>
    <scope>NUCLEOTIDE SEQUENCE [LARGE SCALE GENOMIC DNA]</scope>
    <source>
        <strain evidence="1 2">DSM 21342</strain>
    </source>
</reference>
<gene>
    <name evidence="1" type="ORF">SAMN06265350_102407</name>
</gene>
<organism evidence="1 2">
    <name type="scientific">Solitalea koreensis</name>
    <dbReference type="NCBI Taxonomy" id="543615"/>
    <lineage>
        <taxon>Bacteria</taxon>
        <taxon>Pseudomonadati</taxon>
        <taxon>Bacteroidota</taxon>
        <taxon>Sphingobacteriia</taxon>
        <taxon>Sphingobacteriales</taxon>
        <taxon>Sphingobacteriaceae</taxon>
        <taxon>Solitalea</taxon>
    </lineage>
</organism>
<accession>A0A521BQA4</accession>
<proteinExistence type="predicted"/>
<dbReference type="Proteomes" id="UP000315971">
    <property type="component" value="Unassembled WGS sequence"/>
</dbReference>
<keyword evidence="2" id="KW-1185">Reference proteome</keyword>